<comment type="caution">
    <text evidence="4">The sequence shown here is derived from an EMBL/GenBank/DDBJ whole genome shotgun (WGS) entry which is preliminary data.</text>
</comment>
<keyword evidence="3" id="KW-1133">Transmembrane helix</keyword>
<dbReference type="GO" id="GO:0047661">
    <property type="term" value="F:amino-acid racemase activity"/>
    <property type="evidence" value="ECO:0007669"/>
    <property type="project" value="InterPro"/>
</dbReference>
<keyword evidence="3" id="KW-0812">Transmembrane</keyword>
<dbReference type="InterPro" id="IPR001920">
    <property type="entry name" value="Asp/Glu_race"/>
</dbReference>
<proteinExistence type="inferred from homology"/>
<dbReference type="InterPro" id="IPR004380">
    <property type="entry name" value="Asp_race"/>
</dbReference>
<organism evidence="4 5">
    <name type="scientific">Symbiodinium necroappetens</name>
    <dbReference type="NCBI Taxonomy" id="1628268"/>
    <lineage>
        <taxon>Eukaryota</taxon>
        <taxon>Sar</taxon>
        <taxon>Alveolata</taxon>
        <taxon>Dinophyceae</taxon>
        <taxon>Suessiales</taxon>
        <taxon>Symbiodiniaceae</taxon>
        <taxon>Symbiodinium</taxon>
    </lineage>
</organism>
<protein>
    <submittedName>
        <fullName evidence="4">YgeA protein</fullName>
    </submittedName>
</protein>
<keyword evidence="3" id="KW-0472">Membrane</keyword>
<name>A0A812J134_9DINO</name>
<dbReference type="Pfam" id="PF01177">
    <property type="entry name" value="Asp_Glu_race"/>
    <property type="match status" value="1"/>
</dbReference>
<feature type="transmembrane region" description="Helical" evidence="3">
    <location>
        <begin position="32"/>
        <end position="51"/>
    </location>
</feature>
<keyword evidence="2" id="KW-0413">Isomerase</keyword>
<dbReference type="EMBL" id="CAJNJA010005534">
    <property type="protein sequence ID" value="CAE7192275.1"/>
    <property type="molecule type" value="Genomic_DNA"/>
</dbReference>
<comment type="similarity">
    <text evidence="1">Belongs to the aspartate/glutamate racemases family.</text>
</comment>
<gene>
    <name evidence="4" type="primary">ygeA</name>
    <name evidence="4" type="ORF">SNEC2469_LOCUS1204</name>
</gene>
<dbReference type="PANTHER" id="PTHR21198:SF7">
    <property type="entry name" value="ASPARTATE-GLUTAMATE RACEMASE FAMILY"/>
    <property type="match status" value="1"/>
</dbReference>
<evidence type="ECO:0000256" key="2">
    <source>
        <dbReference type="ARBA" id="ARBA00023235"/>
    </source>
</evidence>
<dbReference type="OrthoDB" id="187836at2759"/>
<reference evidence="4" key="1">
    <citation type="submission" date="2021-02" db="EMBL/GenBank/DDBJ databases">
        <authorList>
            <person name="Dougan E. K."/>
            <person name="Rhodes N."/>
            <person name="Thang M."/>
            <person name="Chan C."/>
        </authorList>
    </citation>
    <scope>NUCLEOTIDE SEQUENCE</scope>
</reference>
<evidence type="ECO:0000313" key="5">
    <source>
        <dbReference type="Proteomes" id="UP000601435"/>
    </source>
</evidence>
<dbReference type="PANTHER" id="PTHR21198">
    <property type="entry name" value="GLUTAMATE RACEMASE"/>
    <property type="match status" value="1"/>
</dbReference>
<evidence type="ECO:0000313" key="4">
    <source>
        <dbReference type="EMBL" id="CAE7192275.1"/>
    </source>
</evidence>
<sequence>MGNYYYPWIDACRVLQLLGSVMLRSKSPGLSALLPLLAVAGLSFLGSSWSFTMQTIGMLTGVSYVSGIDYYRGINERIAKLLPNGHIMAKNSDMVIVSVDCDEYVRLLTAKDSEGVQDYLANGVAKLHRAGVDFLVIASNTAHICVGLVRERFPDLPVLHIADCTAAAARGAGPVGLLGTEPTMRDGSWLKERLALHGVEVVVPPAEEDRQRCYKIICDELSFDKFTDESRRFFAEMARKLHGEWGGSGGVILGCTEIELLLRPGDVPEVPLFRSAELHMDAAARVQAGQVSLESFMPSEKAAPA</sequence>
<dbReference type="NCBIfam" id="TIGR00035">
    <property type="entry name" value="asp_race"/>
    <property type="match status" value="1"/>
</dbReference>
<accession>A0A812J134</accession>
<dbReference type="Proteomes" id="UP000601435">
    <property type="component" value="Unassembled WGS sequence"/>
</dbReference>
<dbReference type="SUPFAM" id="SSF53681">
    <property type="entry name" value="Aspartate/glutamate racemase"/>
    <property type="match status" value="2"/>
</dbReference>
<keyword evidence="5" id="KW-1185">Reference proteome</keyword>
<dbReference type="AlphaFoldDB" id="A0A812J134"/>
<dbReference type="Gene3D" id="3.40.50.1860">
    <property type="match status" value="2"/>
</dbReference>
<evidence type="ECO:0000256" key="3">
    <source>
        <dbReference type="SAM" id="Phobius"/>
    </source>
</evidence>
<dbReference type="InterPro" id="IPR015942">
    <property type="entry name" value="Asp/Glu/hydantoin_racemase"/>
</dbReference>
<evidence type="ECO:0000256" key="1">
    <source>
        <dbReference type="ARBA" id="ARBA00007847"/>
    </source>
</evidence>